<dbReference type="InterPro" id="IPR025878">
    <property type="entry name" value="Acyl-CoA_dh-like_C_dom"/>
</dbReference>
<dbReference type="Proteomes" id="UP000198762">
    <property type="component" value="Unassembled WGS sequence"/>
</dbReference>
<dbReference type="InterPro" id="IPR052166">
    <property type="entry name" value="Diverse_Acyl-CoA_DH"/>
</dbReference>
<evidence type="ECO:0000259" key="1">
    <source>
        <dbReference type="Pfam" id="PF12806"/>
    </source>
</evidence>
<dbReference type="RefSeq" id="WP_091849812.1">
    <property type="nucleotide sequence ID" value="NZ_FOHZ01000005.1"/>
</dbReference>
<proteinExistence type="predicted"/>
<protein>
    <submittedName>
        <fullName evidence="2">Acyl-CoA dehydrogenase N terminal</fullName>
    </submittedName>
</protein>
<name>A0A1I0C9H5_9GAMM</name>
<dbReference type="Pfam" id="PF12806">
    <property type="entry name" value="Acyl-CoA_dh_C"/>
    <property type="match status" value="1"/>
</dbReference>
<evidence type="ECO:0000313" key="2">
    <source>
        <dbReference type="EMBL" id="SET15509.1"/>
    </source>
</evidence>
<dbReference type="AlphaFoldDB" id="A0A1I0C9H5"/>
<feature type="domain" description="Acetyl-CoA dehydrogenase-like C-terminal" evidence="1">
    <location>
        <begin position="239"/>
        <end position="363"/>
    </location>
</feature>
<dbReference type="PANTHER" id="PTHR42803">
    <property type="entry name" value="ACYL-COA DEHYDROGENASE"/>
    <property type="match status" value="1"/>
</dbReference>
<gene>
    <name evidence="2" type="ORF">SAMN04487962_10518</name>
</gene>
<sequence>MVASPVASREFLFQLFDVLDVGALLARSRYQEHSGNSLRAVVETFSRLAEGRSSAGDGQAEALAEGSVGVVPEVVLTLGNGLYQADGQASRLFRTRSEDLLAVPMSVILSAWQLFRQTLAGAERSELDAVDSVDLRGRLLSAKTRCEAGLAMVLYGASLAEDVQSHPDPGHRETSERLLAFLEPVLAWWPGQAAWQAAVSLGEVPARIPDPVTGSHFAREFLGQRVWSHQSHGLQLFLQTLQKDLEAAVTQDTRQWALSLSETLQRAVKVTQVLGKELQAGSRQRVLANAGRYLHLFGEIVAGWMWLRLANAATLRLPGAEPEDEAFLRGKLQAARYFFHWSLPEVAQDLVLLQNQDTTCLDMRSAWF</sequence>
<keyword evidence="3" id="KW-1185">Reference proteome</keyword>
<accession>A0A1I0C9H5</accession>
<evidence type="ECO:0000313" key="3">
    <source>
        <dbReference type="Proteomes" id="UP000198762"/>
    </source>
</evidence>
<organism evidence="2 3">
    <name type="scientific">Marinobacter segnicrescens</name>
    <dbReference type="NCBI Taxonomy" id="430453"/>
    <lineage>
        <taxon>Bacteria</taxon>
        <taxon>Pseudomonadati</taxon>
        <taxon>Pseudomonadota</taxon>
        <taxon>Gammaproteobacteria</taxon>
        <taxon>Pseudomonadales</taxon>
        <taxon>Marinobacteraceae</taxon>
        <taxon>Marinobacter</taxon>
    </lineage>
</organism>
<reference evidence="3" key="1">
    <citation type="submission" date="2016-10" db="EMBL/GenBank/DDBJ databases">
        <authorList>
            <person name="Varghese N."/>
            <person name="Submissions S."/>
        </authorList>
    </citation>
    <scope>NUCLEOTIDE SEQUENCE [LARGE SCALE GENOMIC DNA]</scope>
    <source>
        <strain evidence="3">CGMCC 1.6489</strain>
    </source>
</reference>
<dbReference type="OrthoDB" id="9807883at2"/>
<dbReference type="STRING" id="430453.SAMN04487962_10518"/>
<dbReference type="EMBL" id="FOHZ01000005">
    <property type="protein sequence ID" value="SET15509.1"/>
    <property type="molecule type" value="Genomic_DNA"/>
</dbReference>
<dbReference type="PANTHER" id="PTHR42803:SF3">
    <property type="entry name" value="ACYL-COA DEHYDROGENASE-RELATED"/>
    <property type="match status" value="1"/>
</dbReference>